<keyword evidence="4" id="KW-0804">Transcription</keyword>
<evidence type="ECO:0000256" key="2">
    <source>
        <dbReference type="ARBA" id="ARBA00023015"/>
    </source>
</evidence>
<dbReference type="GO" id="GO:0003700">
    <property type="term" value="F:DNA-binding transcription factor activity"/>
    <property type="evidence" value="ECO:0007669"/>
    <property type="project" value="TreeGrafter"/>
</dbReference>
<feature type="DNA-binding region" description="H-T-H motif" evidence="5">
    <location>
        <begin position="31"/>
        <end position="50"/>
    </location>
</feature>
<comment type="caution">
    <text evidence="7">The sequence shown here is derived from an EMBL/GenBank/DDBJ whole genome shotgun (WGS) entry which is preliminary data.</text>
</comment>
<dbReference type="GO" id="GO:0000976">
    <property type="term" value="F:transcription cis-regulatory region binding"/>
    <property type="evidence" value="ECO:0007669"/>
    <property type="project" value="TreeGrafter"/>
</dbReference>
<dbReference type="PANTHER" id="PTHR30055:SF234">
    <property type="entry name" value="HTH-TYPE TRANSCRIPTIONAL REGULATOR BETI"/>
    <property type="match status" value="1"/>
</dbReference>
<sequence>MTRQRSDEHRKQQIRAAATRCFVRRGFTATRLLDIAREAGLSKGGVYFHYRAKEQIFQDILENLASSLEARWTFDPVTEQPADRTLGQLVKAHLRTMQDEPDEVRLQNLLVSMSVEEPAFRAKLEEITRIMRGLYANVIERGIAEGVFIAGDPNTLAISVLAYINGLGTFTVLDAEGRLPVAPELAAEQVLRMLKAHASASAVEFAAAPTKAPPN</sequence>
<evidence type="ECO:0000313" key="7">
    <source>
        <dbReference type="EMBL" id="PRP90562.1"/>
    </source>
</evidence>
<dbReference type="Gene3D" id="1.10.10.60">
    <property type="entry name" value="Homeodomain-like"/>
    <property type="match status" value="1"/>
</dbReference>
<dbReference type="PROSITE" id="PS50977">
    <property type="entry name" value="HTH_TETR_2"/>
    <property type="match status" value="1"/>
</dbReference>
<evidence type="ECO:0000256" key="3">
    <source>
        <dbReference type="ARBA" id="ARBA00023125"/>
    </source>
</evidence>
<dbReference type="Proteomes" id="UP000237968">
    <property type="component" value="Unassembled WGS sequence"/>
</dbReference>
<organism evidence="7 8">
    <name type="scientific">Enhygromyxa salina</name>
    <dbReference type="NCBI Taxonomy" id="215803"/>
    <lineage>
        <taxon>Bacteria</taxon>
        <taxon>Pseudomonadati</taxon>
        <taxon>Myxococcota</taxon>
        <taxon>Polyangia</taxon>
        <taxon>Nannocystales</taxon>
        <taxon>Nannocystaceae</taxon>
        <taxon>Enhygromyxa</taxon>
    </lineage>
</organism>
<keyword evidence="8" id="KW-1185">Reference proteome</keyword>
<dbReference type="PRINTS" id="PR00455">
    <property type="entry name" value="HTHTETR"/>
</dbReference>
<evidence type="ECO:0000256" key="1">
    <source>
        <dbReference type="ARBA" id="ARBA00022491"/>
    </source>
</evidence>
<dbReference type="Pfam" id="PF00440">
    <property type="entry name" value="TetR_N"/>
    <property type="match status" value="1"/>
</dbReference>
<dbReference type="EMBL" id="PVNK01000278">
    <property type="protein sequence ID" value="PRP90562.1"/>
    <property type="molecule type" value="Genomic_DNA"/>
</dbReference>
<dbReference type="SUPFAM" id="SSF48498">
    <property type="entry name" value="Tetracyclin repressor-like, C-terminal domain"/>
    <property type="match status" value="1"/>
</dbReference>
<keyword evidence="3 5" id="KW-0238">DNA-binding</keyword>
<evidence type="ECO:0000313" key="8">
    <source>
        <dbReference type="Proteomes" id="UP000237968"/>
    </source>
</evidence>
<dbReference type="AlphaFoldDB" id="A0A2S9XCH8"/>
<reference evidence="7 8" key="1">
    <citation type="submission" date="2018-03" db="EMBL/GenBank/DDBJ databases">
        <title>Draft Genome Sequences of the Obligatory Marine Myxobacteria Enhygromyxa salina SWB005.</title>
        <authorList>
            <person name="Poehlein A."/>
            <person name="Moghaddam J.A."/>
            <person name="Harms H."/>
            <person name="Alanjari M."/>
            <person name="Koenig G.M."/>
            <person name="Daniel R."/>
            <person name="Schaeberle T.F."/>
        </authorList>
    </citation>
    <scope>NUCLEOTIDE SEQUENCE [LARGE SCALE GENOMIC DNA]</scope>
    <source>
        <strain evidence="7 8">SWB005</strain>
    </source>
</reference>
<evidence type="ECO:0000259" key="6">
    <source>
        <dbReference type="PROSITE" id="PS50977"/>
    </source>
</evidence>
<dbReference type="InterPro" id="IPR009057">
    <property type="entry name" value="Homeodomain-like_sf"/>
</dbReference>
<dbReference type="InterPro" id="IPR050109">
    <property type="entry name" value="HTH-type_TetR-like_transc_reg"/>
</dbReference>
<dbReference type="InterPro" id="IPR001647">
    <property type="entry name" value="HTH_TetR"/>
</dbReference>
<gene>
    <name evidence="7" type="primary">yfiR</name>
    <name evidence="7" type="ORF">ENSA5_63650</name>
</gene>
<dbReference type="PANTHER" id="PTHR30055">
    <property type="entry name" value="HTH-TYPE TRANSCRIPTIONAL REGULATOR RUTR"/>
    <property type="match status" value="1"/>
</dbReference>
<name>A0A2S9XCH8_9BACT</name>
<dbReference type="InterPro" id="IPR039538">
    <property type="entry name" value="BetI_C"/>
</dbReference>
<accession>A0A2S9XCH8</accession>
<feature type="domain" description="HTH tetR-type" evidence="6">
    <location>
        <begin position="8"/>
        <end position="68"/>
    </location>
</feature>
<dbReference type="RefSeq" id="WP_106395534.1">
    <property type="nucleotide sequence ID" value="NZ_PVNK01000278.1"/>
</dbReference>
<keyword evidence="2" id="KW-0805">Transcription regulation</keyword>
<dbReference type="Pfam" id="PF13977">
    <property type="entry name" value="TetR_C_6"/>
    <property type="match status" value="1"/>
</dbReference>
<evidence type="ECO:0000256" key="5">
    <source>
        <dbReference type="PROSITE-ProRule" id="PRU00335"/>
    </source>
</evidence>
<keyword evidence="1" id="KW-0678">Repressor</keyword>
<proteinExistence type="predicted"/>
<dbReference type="SUPFAM" id="SSF46689">
    <property type="entry name" value="Homeodomain-like"/>
    <property type="match status" value="1"/>
</dbReference>
<dbReference type="OrthoDB" id="9809772at2"/>
<protein>
    <submittedName>
        <fullName evidence="7">Putative HTH-type transcriptional regulator YfiR</fullName>
    </submittedName>
</protein>
<dbReference type="InterPro" id="IPR036271">
    <property type="entry name" value="Tet_transcr_reg_TetR-rel_C_sf"/>
</dbReference>
<dbReference type="Gene3D" id="1.10.357.10">
    <property type="entry name" value="Tetracycline Repressor, domain 2"/>
    <property type="match status" value="1"/>
</dbReference>
<evidence type="ECO:0000256" key="4">
    <source>
        <dbReference type="ARBA" id="ARBA00023163"/>
    </source>
</evidence>